<evidence type="ECO:0000256" key="1">
    <source>
        <dbReference type="SAM" id="MobiDB-lite"/>
    </source>
</evidence>
<protein>
    <submittedName>
        <fullName evidence="3">LapA family protein</fullName>
    </submittedName>
</protein>
<keyword evidence="2" id="KW-0472">Membrane</keyword>
<feature type="compositionally biased region" description="Low complexity" evidence="1">
    <location>
        <begin position="103"/>
        <end position="134"/>
    </location>
</feature>
<feature type="compositionally biased region" description="Pro residues" evidence="1">
    <location>
        <begin position="77"/>
        <end position="89"/>
    </location>
</feature>
<keyword evidence="2" id="KW-1133">Transmembrane helix</keyword>
<sequence length="279" mass="30512">MSVANLVIFLIVVAGLVLLVLQNISPSVSLVFLGTQTPSFPLSFWIVMAIAVGVILSLLIWGLFQLSGSGSAAVPKSSPPPRSPKPPVQPMGFKGEPSPEPSPSYSSSRNPSNTATTSTAYSSPQPTASTASTNDDWETEVKPIRQSWDEEDWGEEESVNSTASQPRWNQEEVASNSGEPRSEASEVRSSYSPESEYTRPNHYEVEQKPKRETWSGSVYSYGYREGGDTAVGKSESVYDADYRIITPPPPSTEIQDEEEEDWDVQDDQEDEESSNQPAP</sequence>
<feature type="transmembrane region" description="Helical" evidence="2">
    <location>
        <begin position="43"/>
        <end position="64"/>
    </location>
</feature>
<organism evidence="3 4">
    <name type="scientific">Limnoraphis robusta CCNP1315</name>
    <dbReference type="NCBI Taxonomy" id="3110306"/>
    <lineage>
        <taxon>Bacteria</taxon>
        <taxon>Bacillati</taxon>
        <taxon>Cyanobacteriota</taxon>
        <taxon>Cyanophyceae</taxon>
        <taxon>Oscillatoriophycideae</taxon>
        <taxon>Oscillatoriales</taxon>
        <taxon>Sirenicapillariaceae</taxon>
        <taxon>Limnoraphis</taxon>
    </lineage>
</organism>
<dbReference type="RefSeq" id="WP_323275194.1">
    <property type="nucleotide sequence ID" value="NZ_JAYGHT010000045.1"/>
</dbReference>
<feature type="compositionally biased region" description="Basic and acidic residues" evidence="1">
    <location>
        <begin position="196"/>
        <end position="213"/>
    </location>
</feature>
<feature type="compositionally biased region" description="Acidic residues" evidence="1">
    <location>
        <begin position="149"/>
        <end position="158"/>
    </location>
</feature>
<feature type="compositionally biased region" description="Acidic residues" evidence="1">
    <location>
        <begin position="254"/>
        <end position="273"/>
    </location>
</feature>
<evidence type="ECO:0000256" key="2">
    <source>
        <dbReference type="SAM" id="Phobius"/>
    </source>
</evidence>
<dbReference type="EMBL" id="JAYGHT010000045">
    <property type="protein sequence ID" value="MEA5519622.1"/>
    <property type="molecule type" value="Genomic_DNA"/>
</dbReference>
<name>A0ABU5TXF5_9CYAN</name>
<keyword evidence="2" id="KW-0812">Transmembrane</keyword>
<proteinExistence type="predicted"/>
<accession>A0ABU5TXF5</accession>
<evidence type="ECO:0000313" key="4">
    <source>
        <dbReference type="Proteomes" id="UP001301728"/>
    </source>
</evidence>
<comment type="caution">
    <text evidence="3">The sequence shown here is derived from an EMBL/GenBank/DDBJ whole genome shotgun (WGS) entry which is preliminary data.</text>
</comment>
<keyword evidence="4" id="KW-1185">Reference proteome</keyword>
<reference evidence="3 4" key="1">
    <citation type="submission" date="2023-12" db="EMBL/GenBank/DDBJ databases">
        <title>Baltic Sea Cyanobacteria.</title>
        <authorList>
            <person name="Delbaje E."/>
            <person name="Fewer D.P."/>
            <person name="Shishido T.K."/>
        </authorList>
    </citation>
    <scope>NUCLEOTIDE SEQUENCE [LARGE SCALE GENOMIC DNA]</scope>
    <source>
        <strain evidence="3 4">CCNP 1315</strain>
    </source>
</reference>
<feature type="region of interest" description="Disordered" evidence="1">
    <location>
        <begin position="72"/>
        <end position="279"/>
    </location>
</feature>
<dbReference type="Proteomes" id="UP001301728">
    <property type="component" value="Unassembled WGS sequence"/>
</dbReference>
<gene>
    <name evidence="3" type="ORF">VB854_11765</name>
</gene>
<evidence type="ECO:0000313" key="3">
    <source>
        <dbReference type="EMBL" id="MEA5519622.1"/>
    </source>
</evidence>
<feature type="compositionally biased region" description="Polar residues" evidence="1">
    <location>
        <begin position="159"/>
        <end position="179"/>
    </location>
</feature>